<evidence type="ECO:0000313" key="1">
    <source>
        <dbReference type="EMBL" id="KFI60763.1"/>
    </source>
</evidence>
<comment type="caution">
    <text evidence="1">The sequence shown here is derived from an EMBL/GenBank/DDBJ whole genome shotgun (WGS) entry which is preliminary data.</text>
</comment>
<dbReference type="Pfam" id="PF14367">
    <property type="entry name" value="DUF4411"/>
    <property type="match status" value="1"/>
</dbReference>
<dbReference type="RefSeq" id="WP_033506629.1">
    <property type="nucleotide sequence ID" value="NZ_JGYX01000003.1"/>
</dbReference>
<dbReference type="InterPro" id="IPR016541">
    <property type="entry name" value="UCP008505"/>
</dbReference>
<gene>
    <name evidence="1" type="ORF">BIGA_1230</name>
</gene>
<dbReference type="Proteomes" id="UP000029046">
    <property type="component" value="Unassembled WGS sequence"/>
</dbReference>
<dbReference type="eggNOG" id="COG1487">
    <property type="taxonomic scope" value="Bacteria"/>
</dbReference>
<accession>A0A087APR3</accession>
<dbReference type="EMBL" id="JGYX01000003">
    <property type="protein sequence ID" value="KFI60763.1"/>
    <property type="molecule type" value="Genomic_DNA"/>
</dbReference>
<protein>
    <submittedName>
        <fullName evidence="1">PIN domain protein</fullName>
    </submittedName>
</protein>
<proteinExistence type="predicted"/>
<sequence>MSDSDLTLTQGALFDDPTPSYLIDANCLMRPYNEYYSPDFKLSELFWSRLFGLIRRGVLGIIDKVRDETYGHASDELDKQLDAVRSLVLVTDNDASILNGYRQVLSHIATTPMRYQPKAVRDWTPETVADPWLLATAMAFRSTIVTFETKPDPAGRPWKRVKIPAVAEDFGIPCMDLFVFMKEVGGF</sequence>
<name>A0A087APR3_9BIFI</name>
<organism evidence="1 2">
    <name type="scientific">Bifidobacterium pullorum subsp. gallinarum</name>
    <dbReference type="NCBI Taxonomy" id="78344"/>
    <lineage>
        <taxon>Bacteria</taxon>
        <taxon>Bacillati</taxon>
        <taxon>Actinomycetota</taxon>
        <taxon>Actinomycetes</taxon>
        <taxon>Bifidobacteriales</taxon>
        <taxon>Bifidobacteriaceae</taxon>
        <taxon>Bifidobacterium</taxon>
    </lineage>
</organism>
<dbReference type="OrthoDB" id="338425at2"/>
<keyword evidence="2" id="KW-1185">Reference proteome</keyword>
<dbReference type="AlphaFoldDB" id="A0A087APR3"/>
<evidence type="ECO:0000313" key="2">
    <source>
        <dbReference type="Proteomes" id="UP000029046"/>
    </source>
</evidence>
<reference evidence="1 2" key="1">
    <citation type="submission" date="2014-03" db="EMBL/GenBank/DDBJ databases">
        <title>Genomics of Bifidobacteria.</title>
        <authorList>
            <person name="Ventura M."/>
            <person name="Milani C."/>
            <person name="Lugli G.A."/>
        </authorList>
    </citation>
    <scope>NUCLEOTIDE SEQUENCE [LARGE SCALE GENOMIC DNA]</scope>
    <source>
        <strain evidence="1 2">LMG 11586</strain>
    </source>
</reference>